<name>A0AAD7EAT8_9AGAR</name>
<protein>
    <submittedName>
        <fullName evidence="1">Uncharacterized protein</fullName>
    </submittedName>
</protein>
<dbReference type="EMBL" id="JARIHO010000091">
    <property type="protein sequence ID" value="KAJ7306811.1"/>
    <property type="molecule type" value="Genomic_DNA"/>
</dbReference>
<accession>A0AAD7EAT8</accession>
<feature type="non-terminal residue" evidence="1">
    <location>
        <position position="1"/>
    </location>
</feature>
<feature type="non-terminal residue" evidence="1">
    <location>
        <position position="75"/>
    </location>
</feature>
<comment type="caution">
    <text evidence="1">The sequence shown here is derived from an EMBL/GenBank/DDBJ whole genome shotgun (WGS) entry which is preliminary data.</text>
</comment>
<proteinExistence type="predicted"/>
<keyword evidence="2" id="KW-1185">Reference proteome</keyword>
<evidence type="ECO:0000313" key="2">
    <source>
        <dbReference type="Proteomes" id="UP001218218"/>
    </source>
</evidence>
<sequence>LTGERIHTQCFVCGPNGSHYQPPIPPYPAEWDYFIDDRKKASISRKLNNIFCLTALGSTTAISRSSRPESQLLLW</sequence>
<dbReference type="Proteomes" id="UP001218218">
    <property type="component" value="Unassembled WGS sequence"/>
</dbReference>
<organism evidence="1 2">
    <name type="scientific">Mycena albidolilacea</name>
    <dbReference type="NCBI Taxonomy" id="1033008"/>
    <lineage>
        <taxon>Eukaryota</taxon>
        <taxon>Fungi</taxon>
        <taxon>Dikarya</taxon>
        <taxon>Basidiomycota</taxon>
        <taxon>Agaricomycotina</taxon>
        <taxon>Agaricomycetes</taxon>
        <taxon>Agaricomycetidae</taxon>
        <taxon>Agaricales</taxon>
        <taxon>Marasmiineae</taxon>
        <taxon>Mycenaceae</taxon>
        <taxon>Mycena</taxon>
    </lineage>
</organism>
<evidence type="ECO:0000313" key="1">
    <source>
        <dbReference type="EMBL" id="KAJ7306811.1"/>
    </source>
</evidence>
<gene>
    <name evidence="1" type="ORF">DFH08DRAFT_636278</name>
</gene>
<dbReference type="AlphaFoldDB" id="A0AAD7EAT8"/>
<reference evidence="1" key="1">
    <citation type="submission" date="2023-03" db="EMBL/GenBank/DDBJ databases">
        <title>Massive genome expansion in bonnet fungi (Mycena s.s.) driven by repeated elements and novel gene families across ecological guilds.</title>
        <authorList>
            <consortium name="Lawrence Berkeley National Laboratory"/>
            <person name="Harder C.B."/>
            <person name="Miyauchi S."/>
            <person name="Viragh M."/>
            <person name="Kuo A."/>
            <person name="Thoen E."/>
            <person name="Andreopoulos B."/>
            <person name="Lu D."/>
            <person name="Skrede I."/>
            <person name="Drula E."/>
            <person name="Henrissat B."/>
            <person name="Morin E."/>
            <person name="Kohler A."/>
            <person name="Barry K."/>
            <person name="LaButti K."/>
            <person name="Morin E."/>
            <person name="Salamov A."/>
            <person name="Lipzen A."/>
            <person name="Mereny Z."/>
            <person name="Hegedus B."/>
            <person name="Baldrian P."/>
            <person name="Stursova M."/>
            <person name="Weitz H."/>
            <person name="Taylor A."/>
            <person name="Grigoriev I.V."/>
            <person name="Nagy L.G."/>
            <person name="Martin F."/>
            <person name="Kauserud H."/>
        </authorList>
    </citation>
    <scope>NUCLEOTIDE SEQUENCE</scope>
    <source>
        <strain evidence="1">CBHHK002</strain>
    </source>
</reference>